<dbReference type="InterPro" id="IPR011990">
    <property type="entry name" value="TPR-like_helical_dom_sf"/>
</dbReference>
<dbReference type="AlphaFoldDB" id="A0A5C3MX44"/>
<dbReference type="EMBL" id="ML213520">
    <property type="protein sequence ID" value="TFK48318.1"/>
    <property type="molecule type" value="Genomic_DNA"/>
</dbReference>
<evidence type="ECO:0000313" key="2">
    <source>
        <dbReference type="EMBL" id="TFK48318.1"/>
    </source>
</evidence>
<feature type="region of interest" description="Disordered" evidence="1">
    <location>
        <begin position="805"/>
        <end position="826"/>
    </location>
</feature>
<dbReference type="GO" id="GO:0140053">
    <property type="term" value="P:mitochondrial gene expression"/>
    <property type="evidence" value="ECO:0007669"/>
    <property type="project" value="TreeGrafter"/>
</dbReference>
<dbReference type="GO" id="GO:0005739">
    <property type="term" value="C:mitochondrion"/>
    <property type="evidence" value="ECO:0007669"/>
    <property type="project" value="TreeGrafter"/>
</dbReference>
<proteinExistence type="predicted"/>
<evidence type="ECO:0000256" key="1">
    <source>
        <dbReference type="SAM" id="MobiDB-lite"/>
    </source>
</evidence>
<protein>
    <submittedName>
        <fullName evidence="2">Uncharacterized protein</fullName>
    </submittedName>
</protein>
<name>A0A5C3MX44_9AGAM</name>
<dbReference type="OrthoDB" id="5588846at2759"/>
<feature type="compositionally biased region" description="Low complexity" evidence="1">
    <location>
        <begin position="813"/>
        <end position="826"/>
    </location>
</feature>
<dbReference type="PANTHER" id="PTHR47938:SF35">
    <property type="entry name" value="PENTATRICOPEPTIDE REPEAT-CONTAINING PROTEIN 4, MITOCHONDRIAL-RELATED"/>
    <property type="match status" value="1"/>
</dbReference>
<reference evidence="2 3" key="1">
    <citation type="journal article" date="2019" name="Nat. Ecol. Evol.">
        <title>Megaphylogeny resolves global patterns of mushroom evolution.</title>
        <authorList>
            <person name="Varga T."/>
            <person name="Krizsan K."/>
            <person name="Foldi C."/>
            <person name="Dima B."/>
            <person name="Sanchez-Garcia M."/>
            <person name="Sanchez-Ramirez S."/>
            <person name="Szollosi G.J."/>
            <person name="Szarkandi J.G."/>
            <person name="Papp V."/>
            <person name="Albert L."/>
            <person name="Andreopoulos W."/>
            <person name="Angelini C."/>
            <person name="Antonin V."/>
            <person name="Barry K.W."/>
            <person name="Bougher N.L."/>
            <person name="Buchanan P."/>
            <person name="Buyck B."/>
            <person name="Bense V."/>
            <person name="Catcheside P."/>
            <person name="Chovatia M."/>
            <person name="Cooper J."/>
            <person name="Damon W."/>
            <person name="Desjardin D."/>
            <person name="Finy P."/>
            <person name="Geml J."/>
            <person name="Haridas S."/>
            <person name="Hughes K."/>
            <person name="Justo A."/>
            <person name="Karasinski D."/>
            <person name="Kautmanova I."/>
            <person name="Kiss B."/>
            <person name="Kocsube S."/>
            <person name="Kotiranta H."/>
            <person name="LaButti K.M."/>
            <person name="Lechner B.E."/>
            <person name="Liimatainen K."/>
            <person name="Lipzen A."/>
            <person name="Lukacs Z."/>
            <person name="Mihaltcheva S."/>
            <person name="Morgado L.N."/>
            <person name="Niskanen T."/>
            <person name="Noordeloos M.E."/>
            <person name="Ohm R.A."/>
            <person name="Ortiz-Santana B."/>
            <person name="Ovrebo C."/>
            <person name="Racz N."/>
            <person name="Riley R."/>
            <person name="Savchenko A."/>
            <person name="Shiryaev A."/>
            <person name="Soop K."/>
            <person name="Spirin V."/>
            <person name="Szebenyi C."/>
            <person name="Tomsovsky M."/>
            <person name="Tulloss R.E."/>
            <person name="Uehling J."/>
            <person name="Grigoriev I.V."/>
            <person name="Vagvolgyi C."/>
            <person name="Papp T."/>
            <person name="Martin F.M."/>
            <person name="Miettinen O."/>
            <person name="Hibbett D.S."/>
            <person name="Nagy L.G."/>
        </authorList>
    </citation>
    <scope>NUCLEOTIDE SEQUENCE [LARGE SCALE GENOMIC DNA]</scope>
    <source>
        <strain evidence="2 3">OMC1185</strain>
    </source>
</reference>
<gene>
    <name evidence="2" type="ORF">OE88DRAFT_1664830</name>
</gene>
<feature type="region of interest" description="Disordered" evidence="1">
    <location>
        <begin position="193"/>
        <end position="214"/>
    </location>
</feature>
<evidence type="ECO:0000313" key="3">
    <source>
        <dbReference type="Proteomes" id="UP000305948"/>
    </source>
</evidence>
<organism evidence="2 3">
    <name type="scientific">Heliocybe sulcata</name>
    <dbReference type="NCBI Taxonomy" id="5364"/>
    <lineage>
        <taxon>Eukaryota</taxon>
        <taxon>Fungi</taxon>
        <taxon>Dikarya</taxon>
        <taxon>Basidiomycota</taxon>
        <taxon>Agaricomycotina</taxon>
        <taxon>Agaricomycetes</taxon>
        <taxon>Gloeophyllales</taxon>
        <taxon>Gloeophyllaceae</taxon>
        <taxon>Heliocybe</taxon>
    </lineage>
</organism>
<dbReference type="GO" id="GO:0003729">
    <property type="term" value="F:mRNA binding"/>
    <property type="evidence" value="ECO:0007669"/>
    <property type="project" value="TreeGrafter"/>
</dbReference>
<dbReference type="Proteomes" id="UP000305948">
    <property type="component" value="Unassembled WGS sequence"/>
</dbReference>
<sequence length="826" mass="93003">MSRHLLLPHALMDLTWLRVCSRSELIVSQHPRNFSAFRNGGMKRHMSQAALAQASRSLPMEIDAAPAVNSLHGRRKRTQDKSLVPRSATALSDLEKRVEALQGTVLREETVIDVPSYSEDDLLSIYEDLLAIPSSAQQESIAEAEEAKLSIEEEDRLTIQALSDRLLQPDKSSEISRVRRIVAQIQSVLDKTRAAMETEGEGSGTKKTESPSTVVQMKELESLVRTALLESDPDIAEHALTFKTRIGVRKLLEEDVSDEIVKWYARKGDIQNVERLLKKYIKGIPTDTQRHMHVKAHLVATPAGTLPASALTVLHDYESAGLPAPMKTYTICIFSLLKVGSTTASAQAWDLFAHMRYVAHPNPDAHLYAIMIRACAGSFPSSQAVGRSEPERALDLWTEMTVDRGIEPTLQAYNAVIAALTATGEREYMTEGFRLAKEMMDGGRDARGVPRFLPDEHTFIALLEGVKRMRDLPRVRWILAEMVKATRERGLVLNSDIMRHVFHAYASYRAPFQREETRVVEDRAPTMKKEEIQGVAHRTEEAGPVVLGNDGRFSHIPPQTQAEVLREVDLLFSRITDRNTDASSYNPFGNVEITTKLLNAYLSVYYAHAPLEIIRVAWRTLFALHGLPKNAYTYTEAMERLVYHTSRKKREGAAKIVKEIWLEWREVERQWLEDPKALAVQYVNARMVERMHSAMLRMMTHYGALDDALLHVAAFVQVYPPANLRDMPPLSPLRSTRTVLYAPKPLVRLTSAVDVPDDTVSPLLTFSDLELLHHRLVAARDAEGIKYVKWVAKAYEGSLRRRRAKLMKDTRSRGSSSSVESESAPS</sequence>
<dbReference type="PANTHER" id="PTHR47938">
    <property type="entry name" value="RESPIRATORY COMPLEX I CHAPERONE (CIA84), PUTATIVE (AFU_ORTHOLOGUE AFUA_2G06020)-RELATED"/>
    <property type="match status" value="1"/>
</dbReference>
<accession>A0A5C3MX44</accession>
<keyword evidence="3" id="KW-1185">Reference proteome</keyword>
<dbReference type="STRING" id="5364.A0A5C3MX44"/>
<dbReference type="Gene3D" id="1.25.40.10">
    <property type="entry name" value="Tetratricopeptide repeat domain"/>
    <property type="match status" value="1"/>
</dbReference>